<dbReference type="Proteomes" id="UP000694865">
    <property type="component" value="Unplaced"/>
</dbReference>
<sequence>MGDFCVHLVRFFNYTPSAIHCLAYEESIQRLAVSRSDSSVEIWSRQDGWYHEKTVPGCEGRSVEALTWVNSRLFSAGLYGGITEYDLMKIEPRITVDSLGGAVWCMTTNASRTHIAESILSDVNPMYSKKKSGSKAKHLFKRWILLPFPQHKHLVHLAADADVIMFQFSTHLELWMLGATSRTSKTDGDDGDVLPLLRKPSKLLELKAKGNDQIVCSAISKCGSWIVYSDITKIRMYHITMDTPSVTKVAGLPSDLSPAHCMMFTRDSSKLIIGTRDCTVQIVQVDNLQPVILHTFSAVCQPIHLLSVTEDGCYVAVGNHASQINVYNIEAYTHHCSLPQLSTQPCSMGFSPHNSMLMVVYCNQKIVEYDITKKEYSNWSKASNHSLSKMWKLRQGKVMKIGFSPTNPNMVILQAHDMFAVIDKTKSNITEKITGNEDLHNTKSGKKEAVFCHKYNPLLFLDALKDNVLVAVERPRPMMLESLPESLKMKKFGT</sequence>
<name>A0ABM0M301_SACKO</name>
<keyword evidence="1" id="KW-1185">Reference proteome</keyword>
<gene>
    <name evidence="2" type="primary">LOC100378061</name>
</gene>
<dbReference type="GeneID" id="100378061"/>
<dbReference type="SMART" id="SM00320">
    <property type="entry name" value="WD40"/>
    <property type="match status" value="3"/>
</dbReference>
<protein>
    <submittedName>
        <fullName evidence="2">Cirhin-like</fullName>
    </submittedName>
</protein>
<dbReference type="InterPro" id="IPR001680">
    <property type="entry name" value="WD40_rpt"/>
</dbReference>
<dbReference type="PANTHER" id="PTHR44163">
    <property type="entry name" value="U3 SMALL NUCLEOLAR RNA-ASSOCIATED PROTEIN 4 HOMOLOG"/>
    <property type="match status" value="1"/>
</dbReference>
<dbReference type="InterPro" id="IPR015943">
    <property type="entry name" value="WD40/YVTN_repeat-like_dom_sf"/>
</dbReference>
<dbReference type="RefSeq" id="XP_006814392.1">
    <property type="nucleotide sequence ID" value="XM_006814329.1"/>
</dbReference>
<dbReference type="Gene3D" id="2.130.10.10">
    <property type="entry name" value="YVTN repeat-like/Quinoprotein amine dehydrogenase"/>
    <property type="match status" value="2"/>
</dbReference>
<dbReference type="InterPro" id="IPR046351">
    <property type="entry name" value="UTP4"/>
</dbReference>
<proteinExistence type="predicted"/>
<evidence type="ECO:0000313" key="1">
    <source>
        <dbReference type="Proteomes" id="UP000694865"/>
    </source>
</evidence>
<reference evidence="2" key="1">
    <citation type="submission" date="2025-08" db="UniProtKB">
        <authorList>
            <consortium name="RefSeq"/>
        </authorList>
    </citation>
    <scope>IDENTIFICATION</scope>
    <source>
        <tissue evidence="2">Testes</tissue>
    </source>
</reference>
<dbReference type="InterPro" id="IPR036322">
    <property type="entry name" value="WD40_repeat_dom_sf"/>
</dbReference>
<accession>A0ABM0M301</accession>
<dbReference type="PANTHER" id="PTHR44163:SF1">
    <property type="entry name" value="U3 SMALL NUCLEOLAR RNA-ASSOCIATED PROTEIN 4 HOMOLOG"/>
    <property type="match status" value="1"/>
</dbReference>
<organism evidence="1 2">
    <name type="scientific">Saccoglossus kowalevskii</name>
    <name type="common">Acorn worm</name>
    <dbReference type="NCBI Taxonomy" id="10224"/>
    <lineage>
        <taxon>Eukaryota</taxon>
        <taxon>Metazoa</taxon>
        <taxon>Hemichordata</taxon>
        <taxon>Enteropneusta</taxon>
        <taxon>Harrimaniidae</taxon>
        <taxon>Saccoglossus</taxon>
    </lineage>
</organism>
<evidence type="ECO:0000313" key="2">
    <source>
        <dbReference type="RefSeq" id="XP_006814392.1"/>
    </source>
</evidence>
<dbReference type="SUPFAM" id="SSF50978">
    <property type="entry name" value="WD40 repeat-like"/>
    <property type="match status" value="1"/>
</dbReference>